<organism evidence="1 2">
    <name type="scientific">Mycena metata</name>
    <dbReference type="NCBI Taxonomy" id="1033252"/>
    <lineage>
        <taxon>Eukaryota</taxon>
        <taxon>Fungi</taxon>
        <taxon>Dikarya</taxon>
        <taxon>Basidiomycota</taxon>
        <taxon>Agaricomycotina</taxon>
        <taxon>Agaricomycetes</taxon>
        <taxon>Agaricomycetidae</taxon>
        <taxon>Agaricales</taxon>
        <taxon>Marasmiineae</taxon>
        <taxon>Mycenaceae</taxon>
        <taxon>Mycena</taxon>
    </lineage>
</organism>
<accession>A0AAD7NK35</accession>
<comment type="caution">
    <text evidence="1">The sequence shown here is derived from an EMBL/GenBank/DDBJ whole genome shotgun (WGS) entry which is preliminary data.</text>
</comment>
<evidence type="ECO:0000313" key="2">
    <source>
        <dbReference type="Proteomes" id="UP001215598"/>
    </source>
</evidence>
<dbReference type="EMBL" id="JARKIB010000028">
    <property type="protein sequence ID" value="KAJ7764411.1"/>
    <property type="molecule type" value="Genomic_DNA"/>
</dbReference>
<dbReference type="Proteomes" id="UP001215598">
    <property type="component" value="Unassembled WGS sequence"/>
</dbReference>
<proteinExistence type="predicted"/>
<gene>
    <name evidence="1" type="ORF">B0H16DRAFT_1687784</name>
</gene>
<keyword evidence="2" id="KW-1185">Reference proteome</keyword>
<reference evidence="1" key="1">
    <citation type="submission" date="2023-03" db="EMBL/GenBank/DDBJ databases">
        <title>Massive genome expansion in bonnet fungi (Mycena s.s.) driven by repeated elements and novel gene families across ecological guilds.</title>
        <authorList>
            <consortium name="Lawrence Berkeley National Laboratory"/>
            <person name="Harder C.B."/>
            <person name="Miyauchi S."/>
            <person name="Viragh M."/>
            <person name="Kuo A."/>
            <person name="Thoen E."/>
            <person name="Andreopoulos B."/>
            <person name="Lu D."/>
            <person name="Skrede I."/>
            <person name="Drula E."/>
            <person name="Henrissat B."/>
            <person name="Morin E."/>
            <person name="Kohler A."/>
            <person name="Barry K."/>
            <person name="LaButti K."/>
            <person name="Morin E."/>
            <person name="Salamov A."/>
            <person name="Lipzen A."/>
            <person name="Mereny Z."/>
            <person name="Hegedus B."/>
            <person name="Baldrian P."/>
            <person name="Stursova M."/>
            <person name="Weitz H."/>
            <person name="Taylor A."/>
            <person name="Grigoriev I.V."/>
            <person name="Nagy L.G."/>
            <person name="Martin F."/>
            <person name="Kauserud H."/>
        </authorList>
    </citation>
    <scope>NUCLEOTIDE SEQUENCE</scope>
    <source>
        <strain evidence="1">CBHHK182m</strain>
    </source>
</reference>
<dbReference type="AlphaFoldDB" id="A0AAD7NK35"/>
<protein>
    <submittedName>
        <fullName evidence="1">Uncharacterized protein</fullName>
    </submittedName>
</protein>
<name>A0AAD7NK35_9AGAR</name>
<evidence type="ECO:0000313" key="1">
    <source>
        <dbReference type="EMBL" id="KAJ7764411.1"/>
    </source>
</evidence>
<sequence>MFHNIPTATYPDLWPRVWQWSHFFETYPHCNPKALSREESRTFSVRLCYFISHLREDDTARDLIDSTPGVRVVLAKTWGIMLEESQLAIFDLCRFLGRDPAVSNHTDFLEFVEGAGGTISDLALLVVKHITWSCGELPTWPVSQIGLDQRNTLLHGGSNFLLATRAAKTDTFFHALISHGIVKALIEAALALGEKNTKGTVEALHSCFLTLAWIWDVEGADRRSLMREALGAGLMRALVLSAVHPCTPSPVTVQCLQQYLGRFIPEALTYHSVLSIIMQFFRSVEDLVETKRFRESKIFKEWRELEGLVQDRLRVLEWYNSKDYESLRSCQIPDWTAGGHRDSCQYHRQVRSQEVRYVPGKDRSFIRACFDAHYTAARRGILSAQLSFIKENPSTQFYVLLSYKENTVTFDVQPVSINPGVAVEEWKDYVSRVNASGGRMELHVLEHGSGDRGRSNTHTKLFRCGQAVGKCMKD</sequence>